<reference evidence="1" key="1">
    <citation type="submission" date="2023-01" db="EMBL/GenBank/DDBJ databases">
        <title>Human gut microbiome strain richness.</title>
        <authorList>
            <person name="Chen-Liaw A."/>
        </authorList>
    </citation>
    <scope>NUCLEOTIDE SEQUENCE</scope>
    <source>
        <strain evidence="1">1001217st2_G6_1001217B_191108</strain>
    </source>
</reference>
<evidence type="ECO:0000313" key="1">
    <source>
        <dbReference type="EMBL" id="MDB7085895.1"/>
    </source>
</evidence>
<dbReference type="AlphaFoldDB" id="A0AB35ISU2"/>
<sequence>MAAFACDSCNHDAVFLTKNIDMTFVIIMKRKTGFMAVGAF</sequence>
<dbReference type="EMBL" id="JAQLKE010000061">
    <property type="protein sequence ID" value="MDB7085895.1"/>
    <property type="molecule type" value="Genomic_DNA"/>
</dbReference>
<proteinExistence type="predicted"/>
<protein>
    <submittedName>
        <fullName evidence="1">Uncharacterized protein</fullName>
    </submittedName>
</protein>
<gene>
    <name evidence="1" type="ORF">PM738_19135</name>
</gene>
<accession>A0AB35ISU2</accession>
<dbReference type="Proteomes" id="UP001211987">
    <property type="component" value="Unassembled WGS sequence"/>
</dbReference>
<dbReference type="RefSeq" id="WP_272019363.1">
    <property type="nucleotide sequence ID" value="NZ_JAQLKE010000061.1"/>
</dbReference>
<comment type="caution">
    <text evidence="1">The sequence shown here is derived from an EMBL/GenBank/DDBJ whole genome shotgun (WGS) entry which is preliminary data.</text>
</comment>
<organism evidence="1 2">
    <name type="scientific">Thomasclavelia ramosa</name>
    <dbReference type="NCBI Taxonomy" id="1547"/>
    <lineage>
        <taxon>Bacteria</taxon>
        <taxon>Bacillati</taxon>
        <taxon>Bacillota</taxon>
        <taxon>Erysipelotrichia</taxon>
        <taxon>Erysipelotrichales</taxon>
        <taxon>Coprobacillaceae</taxon>
        <taxon>Thomasclavelia</taxon>
    </lineage>
</organism>
<evidence type="ECO:0000313" key="2">
    <source>
        <dbReference type="Proteomes" id="UP001211987"/>
    </source>
</evidence>
<name>A0AB35ISU2_9FIRM</name>